<evidence type="ECO:0000256" key="1">
    <source>
        <dbReference type="SAM" id="MobiDB-lite"/>
    </source>
</evidence>
<keyword evidence="2" id="KW-0472">Membrane</keyword>
<evidence type="ECO:0000313" key="3">
    <source>
        <dbReference type="EMBL" id="EPS61884.1"/>
    </source>
</evidence>
<proteinExistence type="predicted"/>
<keyword evidence="4" id="KW-1185">Reference proteome</keyword>
<dbReference type="FunFam" id="3.40.190.10:FF:000039">
    <property type="entry name" value="Glutamate receptor"/>
    <property type="match status" value="1"/>
</dbReference>
<protein>
    <recommendedName>
        <fullName evidence="5">Ionotropic glutamate receptor C-terminal domain-containing protein</fullName>
    </recommendedName>
</protein>
<dbReference type="Proteomes" id="UP000015453">
    <property type="component" value="Unassembled WGS sequence"/>
</dbReference>
<gene>
    <name evidence="3" type="ORF">M569_12909</name>
</gene>
<sequence length="214" mass="23792">AFPRDSPLALDLSTAILTLSENGELQRIHDKWLIKAPCSTSSDKTEIQSNRLHLTSFWGLYAIAGIVSVSAIVLHVTVLRKSSSDQQQQGSGSSKRLQTCWSVLDGRDESITKRRIEETSSENNYRETATGVFYVSAMQKADRNRVPLRFAVKTAEEQRRKQEQLRSENSGTESRAIVEAARKSDSSSSFSQAMPVRSAIFHPILPSSVVGLYM</sequence>
<evidence type="ECO:0008006" key="5">
    <source>
        <dbReference type="Google" id="ProtNLM"/>
    </source>
</evidence>
<evidence type="ECO:0000313" key="4">
    <source>
        <dbReference type="Proteomes" id="UP000015453"/>
    </source>
</evidence>
<feature type="region of interest" description="Disordered" evidence="1">
    <location>
        <begin position="157"/>
        <end position="189"/>
    </location>
</feature>
<organism evidence="3 4">
    <name type="scientific">Genlisea aurea</name>
    <dbReference type="NCBI Taxonomy" id="192259"/>
    <lineage>
        <taxon>Eukaryota</taxon>
        <taxon>Viridiplantae</taxon>
        <taxon>Streptophyta</taxon>
        <taxon>Embryophyta</taxon>
        <taxon>Tracheophyta</taxon>
        <taxon>Spermatophyta</taxon>
        <taxon>Magnoliopsida</taxon>
        <taxon>eudicotyledons</taxon>
        <taxon>Gunneridae</taxon>
        <taxon>Pentapetalae</taxon>
        <taxon>asterids</taxon>
        <taxon>lamiids</taxon>
        <taxon>Lamiales</taxon>
        <taxon>Lentibulariaceae</taxon>
        <taxon>Genlisea</taxon>
    </lineage>
</organism>
<accession>S8C593</accession>
<dbReference type="AlphaFoldDB" id="S8C593"/>
<dbReference type="PANTHER" id="PTHR18966">
    <property type="entry name" value="IONOTROPIC GLUTAMATE RECEPTOR"/>
    <property type="match status" value="1"/>
</dbReference>
<dbReference type="OrthoDB" id="5984008at2759"/>
<keyword evidence="2" id="KW-1133">Transmembrane helix</keyword>
<feature type="compositionally biased region" description="Basic and acidic residues" evidence="1">
    <location>
        <begin position="157"/>
        <end position="166"/>
    </location>
</feature>
<reference evidence="3 4" key="1">
    <citation type="journal article" date="2013" name="BMC Genomics">
        <title>The miniature genome of a carnivorous plant Genlisea aurea contains a low number of genes and short non-coding sequences.</title>
        <authorList>
            <person name="Leushkin E.V."/>
            <person name="Sutormin R.A."/>
            <person name="Nabieva E.R."/>
            <person name="Penin A.A."/>
            <person name="Kondrashov A.S."/>
            <person name="Logacheva M.D."/>
        </authorList>
    </citation>
    <scope>NUCLEOTIDE SEQUENCE [LARGE SCALE GENOMIC DNA]</scope>
</reference>
<dbReference type="Gene3D" id="3.40.190.10">
    <property type="entry name" value="Periplasmic binding protein-like II"/>
    <property type="match status" value="1"/>
</dbReference>
<dbReference type="EMBL" id="AUSU01006528">
    <property type="protein sequence ID" value="EPS61884.1"/>
    <property type="molecule type" value="Genomic_DNA"/>
</dbReference>
<comment type="caution">
    <text evidence="3">The sequence shown here is derived from an EMBL/GenBank/DDBJ whole genome shotgun (WGS) entry which is preliminary data.</text>
</comment>
<evidence type="ECO:0000256" key="2">
    <source>
        <dbReference type="SAM" id="Phobius"/>
    </source>
</evidence>
<dbReference type="InterPro" id="IPR015683">
    <property type="entry name" value="Ionotropic_Glu_rcpt"/>
</dbReference>
<dbReference type="SUPFAM" id="SSF53850">
    <property type="entry name" value="Periplasmic binding protein-like II"/>
    <property type="match status" value="1"/>
</dbReference>
<feature type="non-terminal residue" evidence="3">
    <location>
        <position position="1"/>
    </location>
</feature>
<keyword evidence="2" id="KW-0812">Transmembrane</keyword>
<feature type="transmembrane region" description="Helical" evidence="2">
    <location>
        <begin position="58"/>
        <end position="79"/>
    </location>
</feature>
<name>S8C593_9LAMI</name>